<dbReference type="PANTHER" id="PTHR43383">
    <property type="entry name" value="NODULIN 6"/>
    <property type="match status" value="1"/>
</dbReference>
<dbReference type="KEGG" id="psim:KR76_00710"/>
<evidence type="ECO:0000313" key="1">
    <source>
        <dbReference type="EMBL" id="AIY15664.1"/>
    </source>
</evidence>
<dbReference type="AlphaFoldDB" id="A0A0A1DEQ0"/>
<dbReference type="EMBL" id="CP009896">
    <property type="protein sequence ID" value="AIY15664.1"/>
    <property type="molecule type" value="Genomic_DNA"/>
</dbReference>
<dbReference type="GO" id="GO:0016787">
    <property type="term" value="F:hydrolase activity"/>
    <property type="evidence" value="ECO:0007669"/>
    <property type="project" value="InterPro"/>
</dbReference>
<dbReference type="eggNOG" id="COG2159">
    <property type="taxonomic scope" value="Bacteria"/>
</dbReference>
<dbReference type="GeneID" id="96607524"/>
<sequence length="388" mass="41482">MSTEPSGATAALAEAIGALRLVDHHVHSALAAPVGLAELGDLLTESDRPAAAGTSPFDSQVAFAVRRHCAPLLGLDPHAPIGDYVAARAALPTDEVDRRLLGAAGVERWLIDTGFRGDALVSLDDFGARVPGASVEEIVRLETVLESVARDGDAAGLEERFLTALASATTGAAGLKSVIAYRHGFDFDPTRPTPEEVREAASHWLAALEDETVVPRVDHPVLLRMLLWHGVDTGLPLQLHAGFGDPDLDLRRCDPLLLADWLRLVEPSGSDVLLLHCYPFQRQAGFLAQAFPHVYLDVGLAVNYTGAASPTVLAESLELAPFGKVLYSSDAWGPSELHLLGAVLWRRGMTEVLSRWVDAGEWSVADAVRVATLVGRDNAERVYGGRRG</sequence>
<dbReference type="OrthoDB" id="8244441at2"/>
<protein>
    <submittedName>
        <fullName evidence="1">Nodulin</fullName>
    </submittedName>
</protein>
<dbReference type="InterPro" id="IPR006680">
    <property type="entry name" value="Amidohydro-rel"/>
</dbReference>
<dbReference type="Pfam" id="PF04909">
    <property type="entry name" value="Amidohydro_2"/>
    <property type="match status" value="1"/>
</dbReference>
<evidence type="ECO:0000313" key="2">
    <source>
        <dbReference type="Proteomes" id="UP000030300"/>
    </source>
</evidence>
<proteinExistence type="predicted"/>
<accession>A0A0A1DEQ0</accession>
<dbReference type="InterPro" id="IPR032466">
    <property type="entry name" value="Metal_Hydrolase"/>
</dbReference>
<dbReference type="RefSeq" id="WP_038675910.1">
    <property type="nucleotide sequence ID" value="NZ_BJMC01000016.1"/>
</dbReference>
<reference evidence="1 2" key="1">
    <citation type="journal article" date="2015" name="Genome Announc.">
        <title>Complete Genome Sequence of Steroid-Transforming Nocardioides simplex VKM Ac-2033D.</title>
        <authorList>
            <person name="Shtratnikova V.Y."/>
            <person name="Schelkunov M.I."/>
            <person name="Pekov Y.A."/>
            <person name="Fokina V.V."/>
            <person name="Logacheva M.D."/>
            <person name="Sokolov S.L."/>
            <person name="Bragin E.Y."/>
            <person name="Ashapkin V.V."/>
            <person name="Donova M.V."/>
        </authorList>
    </citation>
    <scope>NUCLEOTIDE SEQUENCE [LARGE SCALE GENOMIC DNA]</scope>
    <source>
        <strain evidence="1 2">VKM Ac-2033D</strain>
    </source>
</reference>
<gene>
    <name evidence="1" type="ORF">KR76_00710</name>
</gene>
<name>A0A0A1DEQ0_NOCSI</name>
<dbReference type="SUPFAM" id="SSF51556">
    <property type="entry name" value="Metallo-dependent hydrolases"/>
    <property type="match status" value="1"/>
</dbReference>
<organism evidence="1 2">
    <name type="scientific">Nocardioides simplex</name>
    <name type="common">Arthrobacter simplex</name>
    <dbReference type="NCBI Taxonomy" id="2045"/>
    <lineage>
        <taxon>Bacteria</taxon>
        <taxon>Bacillati</taxon>
        <taxon>Actinomycetota</taxon>
        <taxon>Actinomycetes</taxon>
        <taxon>Propionibacteriales</taxon>
        <taxon>Nocardioidaceae</taxon>
        <taxon>Pimelobacter</taxon>
    </lineage>
</organism>
<keyword evidence="2" id="KW-1185">Reference proteome</keyword>
<dbReference type="Gene3D" id="3.20.20.140">
    <property type="entry name" value="Metal-dependent hydrolases"/>
    <property type="match status" value="1"/>
</dbReference>
<dbReference type="HOGENOM" id="CLU_017290_4_2_11"/>
<dbReference type="PANTHER" id="PTHR43383:SF2">
    <property type="entry name" value="AMIDOHYDROLASE 2 FAMILY PROTEIN"/>
    <property type="match status" value="1"/>
</dbReference>
<dbReference type="Proteomes" id="UP000030300">
    <property type="component" value="Chromosome"/>
</dbReference>
<dbReference type="STRING" id="2045.KR76_00710"/>